<dbReference type="AlphaFoldDB" id="A0A9W6H3J1"/>
<reference evidence="1" key="2">
    <citation type="submission" date="2023-01" db="EMBL/GenBank/DDBJ databases">
        <authorList>
            <person name="Sun Q."/>
            <person name="Evtushenko L."/>
        </authorList>
    </citation>
    <scope>NUCLEOTIDE SEQUENCE</scope>
    <source>
        <strain evidence="1">VKM Ac-1020</strain>
    </source>
</reference>
<gene>
    <name evidence="1" type="ORF">GCM10017576_17870</name>
</gene>
<evidence type="ECO:0000313" key="2">
    <source>
        <dbReference type="Proteomes" id="UP001142462"/>
    </source>
</evidence>
<dbReference type="Proteomes" id="UP001142462">
    <property type="component" value="Unassembled WGS sequence"/>
</dbReference>
<protein>
    <recommendedName>
        <fullName evidence="3">Restriction endonuclease</fullName>
    </recommendedName>
</protein>
<dbReference type="InterPro" id="IPR027417">
    <property type="entry name" value="P-loop_NTPase"/>
</dbReference>
<accession>A0A9W6H3J1</accession>
<evidence type="ECO:0000313" key="1">
    <source>
        <dbReference type="EMBL" id="GLJ61657.1"/>
    </source>
</evidence>
<evidence type="ECO:0008006" key="3">
    <source>
        <dbReference type="Google" id="ProtNLM"/>
    </source>
</evidence>
<organism evidence="1 2">
    <name type="scientific">Microbacterium barkeri</name>
    <dbReference type="NCBI Taxonomy" id="33917"/>
    <lineage>
        <taxon>Bacteria</taxon>
        <taxon>Bacillati</taxon>
        <taxon>Actinomycetota</taxon>
        <taxon>Actinomycetes</taxon>
        <taxon>Micrococcales</taxon>
        <taxon>Microbacteriaceae</taxon>
        <taxon>Microbacterium</taxon>
    </lineage>
</organism>
<sequence>MAGTDTIRGIAYQQAHAIHLAIEIVEQYPEHQLRVEGTDDVVDIEVLDADGRLVGAHQIKSHSGAPWTPKPIADVMRRWADLNEPGATFTFVTNGELGPGAQTLSDILASSEPNRTDRLATELGVSEALAERLTFARIRVDLSSVGALLEAAERRIAARLDPLLRDREEEAVQCVDRLVRVLMERAAHNHPAERLFTAAELRALIGGEHGERGEYQWGGALKDSYIAAVANTPPALVALTLTPLPGGEPAVDAQSLLQLSAASVSGPTGTGKSSVIQVLQSSAAATGRAVVVCRAETYIPGHIAALVADALGFSVGTAIPTYAGRKVLADPDAVVVIDGVSEIPEATLEHLAQELKPLLNRPGLASVVLVGRDPAVLRRVMGPAPTHQAFGVTPLAHSDQERLIESVLGPTASELTQIRARAEHVLGDGARNPMLLTIFLKAGAVGSAELTRSAVYEKFLLHLAARAPSVDARTYLPLLGVVFAHLLTAQRRYSDQYEWIASTDEVADSLSSATDGASARAVALHTGLITEVGMGVVAPFHDSLADYLAATAVAAGLAPLPPRSPRNPLRMGGLRQRARCRRLRPCHTGPAILIRARGAGR</sequence>
<comment type="caution">
    <text evidence="1">The sequence shown here is derived from an EMBL/GenBank/DDBJ whole genome shotgun (WGS) entry which is preliminary data.</text>
</comment>
<reference evidence="1" key="1">
    <citation type="journal article" date="2014" name="Int. J. Syst. Evol. Microbiol.">
        <title>Complete genome sequence of Corynebacterium casei LMG S-19264T (=DSM 44701T), isolated from a smear-ripened cheese.</title>
        <authorList>
            <consortium name="US DOE Joint Genome Institute (JGI-PGF)"/>
            <person name="Walter F."/>
            <person name="Albersmeier A."/>
            <person name="Kalinowski J."/>
            <person name="Ruckert C."/>
        </authorList>
    </citation>
    <scope>NUCLEOTIDE SEQUENCE</scope>
    <source>
        <strain evidence="1">VKM Ac-1020</strain>
    </source>
</reference>
<dbReference type="RefSeq" id="WP_271173364.1">
    <property type="nucleotide sequence ID" value="NZ_BSEJ01000007.1"/>
</dbReference>
<name>A0A9W6H3J1_9MICO</name>
<keyword evidence="2" id="KW-1185">Reference proteome</keyword>
<proteinExistence type="predicted"/>
<dbReference type="SUPFAM" id="SSF52540">
    <property type="entry name" value="P-loop containing nucleoside triphosphate hydrolases"/>
    <property type="match status" value="1"/>
</dbReference>
<dbReference type="EMBL" id="BSEJ01000007">
    <property type="protein sequence ID" value="GLJ61657.1"/>
    <property type="molecule type" value="Genomic_DNA"/>
</dbReference>